<name>A0A1Y1I1W8_KLENI</name>
<reference evidence="4 5" key="1">
    <citation type="journal article" date="2014" name="Nat. Commun.">
        <title>Klebsormidium flaccidum genome reveals primary factors for plant terrestrial adaptation.</title>
        <authorList>
            <person name="Hori K."/>
            <person name="Maruyama F."/>
            <person name="Fujisawa T."/>
            <person name="Togashi T."/>
            <person name="Yamamoto N."/>
            <person name="Seo M."/>
            <person name="Sato S."/>
            <person name="Yamada T."/>
            <person name="Mori H."/>
            <person name="Tajima N."/>
            <person name="Moriyama T."/>
            <person name="Ikeuchi M."/>
            <person name="Watanabe M."/>
            <person name="Wada H."/>
            <person name="Kobayashi K."/>
            <person name="Saito M."/>
            <person name="Masuda T."/>
            <person name="Sasaki-Sekimoto Y."/>
            <person name="Mashiguchi K."/>
            <person name="Awai K."/>
            <person name="Shimojima M."/>
            <person name="Masuda S."/>
            <person name="Iwai M."/>
            <person name="Nobusawa T."/>
            <person name="Narise T."/>
            <person name="Kondo S."/>
            <person name="Saito H."/>
            <person name="Sato R."/>
            <person name="Murakawa M."/>
            <person name="Ihara Y."/>
            <person name="Oshima-Yamada Y."/>
            <person name="Ohtaka K."/>
            <person name="Satoh M."/>
            <person name="Sonobe K."/>
            <person name="Ishii M."/>
            <person name="Ohtani R."/>
            <person name="Kanamori-Sato M."/>
            <person name="Honoki R."/>
            <person name="Miyazaki D."/>
            <person name="Mochizuki H."/>
            <person name="Umetsu J."/>
            <person name="Higashi K."/>
            <person name="Shibata D."/>
            <person name="Kamiya Y."/>
            <person name="Sato N."/>
            <person name="Nakamura Y."/>
            <person name="Tabata S."/>
            <person name="Ida S."/>
            <person name="Kurokawa K."/>
            <person name="Ohta H."/>
        </authorList>
    </citation>
    <scope>NUCLEOTIDE SEQUENCE [LARGE SCALE GENOMIC DNA]</scope>
    <source>
        <strain evidence="4 5">NIES-2285</strain>
    </source>
</reference>
<feature type="compositionally biased region" description="Basic and acidic residues" evidence="1">
    <location>
        <begin position="87"/>
        <end position="107"/>
    </location>
</feature>
<dbReference type="InterPro" id="IPR003675">
    <property type="entry name" value="Rce1/LyrA-like_dom"/>
</dbReference>
<feature type="transmembrane region" description="Helical" evidence="2">
    <location>
        <begin position="265"/>
        <end position="288"/>
    </location>
</feature>
<feature type="region of interest" description="Disordered" evidence="1">
    <location>
        <begin position="83"/>
        <end position="129"/>
    </location>
</feature>
<keyword evidence="2" id="KW-0812">Transmembrane</keyword>
<dbReference type="GO" id="GO:0004175">
    <property type="term" value="F:endopeptidase activity"/>
    <property type="evidence" value="ECO:0007669"/>
    <property type="project" value="UniProtKB-ARBA"/>
</dbReference>
<dbReference type="PANTHER" id="PTHR43592:SF15">
    <property type="entry name" value="CAAX AMINO TERMINAL PROTEASE FAMILY PROTEIN"/>
    <property type="match status" value="1"/>
</dbReference>
<feature type="compositionally biased region" description="Low complexity" evidence="1">
    <location>
        <begin position="108"/>
        <end position="120"/>
    </location>
</feature>
<evidence type="ECO:0000256" key="1">
    <source>
        <dbReference type="SAM" id="MobiDB-lite"/>
    </source>
</evidence>
<feature type="transmembrane region" description="Helical" evidence="2">
    <location>
        <begin position="178"/>
        <end position="203"/>
    </location>
</feature>
<dbReference type="Proteomes" id="UP000054558">
    <property type="component" value="Unassembled WGS sequence"/>
</dbReference>
<dbReference type="EMBL" id="DF237087">
    <property type="protein sequence ID" value="GAQ83171.1"/>
    <property type="molecule type" value="Genomic_DNA"/>
</dbReference>
<feature type="transmembrane region" description="Helical" evidence="2">
    <location>
        <begin position="348"/>
        <end position="369"/>
    </location>
</feature>
<keyword evidence="5" id="KW-1185">Reference proteome</keyword>
<dbReference type="AlphaFoldDB" id="A0A1Y1I1W8"/>
<proteinExistence type="predicted"/>
<dbReference type="Pfam" id="PF02517">
    <property type="entry name" value="Rce1-like"/>
    <property type="match status" value="1"/>
</dbReference>
<evidence type="ECO:0000313" key="4">
    <source>
        <dbReference type="EMBL" id="GAQ83171.1"/>
    </source>
</evidence>
<dbReference type="OMA" id="TQGRNWV"/>
<evidence type="ECO:0000259" key="3">
    <source>
        <dbReference type="Pfam" id="PF02517"/>
    </source>
</evidence>
<organism evidence="4 5">
    <name type="scientific">Klebsormidium nitens</name>
    <name type="common">Green alga</name>
    <name type="synonym">Ulothrix nitens</name>
    <dbReference type="NCBI Taxonomy" id="105231"/>
    <lineage>
        <taxon>Eukaryota</taxon>
        <taxon>Viridiplantae</taxon>
        <taxon>Streptophyta</taxon>
        <taxon>Klebsormidiophyceae</taxon>
        <taxon>Klebsormidiales</taxon>
        <taxon>Klebsormidiaceae</taxon>
        <taxon>Klebsormidium</taxon>
    </lineage>
</organism>
<feature type="transmembrane region" description="Helical" evidence="2">
    <location>
        <begin position="309"/>
        <end position="342"/>
    </location>
</feature>
<dbReference type="GO" id="GO:0080120">
    <property type="term" value="P:CAAX-box protein maturation"/>
    <property type="evidence" value="ECO:0007669"/>
    <property type="project" value="UniProtKB-ARBA"/>
</dbReference>
<keyword evidence="2" id="KW-0472">Membrane</keyword>
<feature type="domain" description="CAAX prenyl protease 2/Lysostaphin resistance protein A-like" evidence="3">
    <location>
        <begin position="273"/>
        <end position="360"/>
    </location>
</feature>
<keyword evidence="2" id="KW-1133">Transmembrane helix</keyword>
<protein>
    <recommendedName>
        <fullName evidence="3">CAAX prenyl protease 2/Lysostaphin resistance protein A-like domain-containing protein</fullName>
    </recommendedName>
</protein>
<evidence type="ECO:0000256" key="2">
    <source>
        <dbReference type="SAM" id="Phobius"/>
    </source>
</evidence>
<dbReference type="STRING" id="105231.A0A1Y1I1W8"/>
<accession>A0A1Y1I1W8</accession>
<dbReference type="PANTHER" id="PTHR43592">
    <property type="entry name" value="CAAX AMINO TERMINAL PROTEASE"/>
    <property type="match status" value="1"/>
</dbReference>
<feature type="transmembrane region" description="Helical" evidence="2">
    <location>
        <begin position="223"/>
        <end position="245"/>
    </location>
</feature>
<dbReference type="OrthoDB" id="1742244at2759"/>
<evidence type="ECO:0000313" key="5">
    <source>
        <dbReference type="Proteomes" id="UP000054558"/>
    </source>
</evidence>
<sequence>MTSLSCHLGASARAAALIPTECQGQRLVLECPFSTLQLSVYELPSPSSAFRKARKLRRRYTTGSVRRFSHLKLRWHQINASTNCSNQDKHGADRPTRVRAGSQEKLDQTPPSQPTSSSDEGVVEETESETSIQGVVRPLILFLALRTGCEILGLRFVAELSGQPLTSLDPNLKATFMLLLAVLEYTGTYFLFVAPGGTAQSALGRLRNDRFRPQLVLGKEGWLYPALVGTGVLLLVPTASFLSSYVDQNEGLDLDSFGKFLENAIGTGGVYSALISFILVSFSSPLVEEAVFRGFFQSSLRELNMSSRGAIVVSSIAFSVAHLDSRSFVPLFILGFVLGTVYDVSGNLFSPFVVHVVYNSVVTLLAAALERHG</sequence>
<gene>
    <name evidence="4" type="ORF">KFL_001380130</name>
</gene>